<dbReference type="InterPro" id="IPR012337">
    <property type="entry name" value="RNaseH-like_sf"/>
</dbReference>
<organism evidence="2 3">
    <name type="scientific">Candidatus Cryosericum septentrionale</name>
    <dbReference type="NCBI Taxonomy" id="2290913"/>
    <lineage>
        <taxon>Bacteria</taxon>
        <taxon>Pseudomonadati</taxon>
        <taxon>Caldisericota/Cryosericota group</taxon>
        <taxon>Candidatus Cryosericota</taxon>
        <taxon>Candidatus Cryosericia</taxon>
        <taxon>Candidatus Cryosericales</taxon>
        <taxon>Candidatus Cryosericaceae</taxon>
        <taxon>Candidatus Cryosericum</taxon>
    </lineage>
</organism>
<dbReference type="Proteomes" id="UP000266113">
    <property type="component" value="Unassembled WGS sequence"/>
</dbReference>
<feature type="compositionally biased region" description="Basic and acidic residues" evidence="1">
    <location>
        <begin position="13"/>
        <end position="25"/>
    </location>
</feature>
<name>A0A398DT34_9BACT</name>
<accession>A0A398DT34</accession>
<dbReference type="InterPro" id="IPR036397">
    <property type="entry name" value="RNaseH_sf"/>
</dbReference>
<evidence type="ECO:0000313" key="2">
    <source>
        <dbReference type="EMBL" id="RIE17219.1"/>
    </source>
</evidence>
<gene>
    <name evidence="2" type="ORF">SMC1_02555</name>
</gene>
<dbReference type="Gene3D" id="3.30.420.10">
    <property type="entry name" value="Ribonuclease H-like superfamily/Ribonuclease H"/>
    <property type="match status" value="1"/>
</dbReference>
<dbReference type="EMBL" id="QXIY01000009">
    <property type="protein sequence ID" value="RIE17219.1"/>
    <property type="molecule type" value="Genomic_DNA"/>
</dbReference>
<protein>
    <recommendedName>
        <fullName evidence="4">Integrase catalytic domain-containing protein</fullName>
    </recommendedName>
</protein>
<evidence type="ECO:0000256" key="1">
    <source>
        <dbReference type="SAM" id="MobiDB-lite"/>
    </source>
</evidence>
<keyword evidence="3" id="KW-1185">Reference proteome</keyword>
<feature type="region of interest" description="Disordered" evidence="1">
    <location>
        <begin position="1"/>
        <end position="60"/>
    </location>
</feature>
<dbReference type="GO" id="GO:0003676">
    <property type="term" value="F:nucleic acid binding"/>
    <property type="evidence" value="ECO:0007669"/>
    <property type="project" value="InterPro"/>
</dbReference>
<reference evidence="2 3" key="1">
    <citation type="submission" date="2018-09" db="EMBL/GenBank/DDBJ databases">
        <title>Discovery and Ecogenomic Context for Candidatus Cryosericales, a Global Caldiserica Order Active in Thawing Permafrost.</title>
        <authorList>
            <person name="Martinez M.A."/>
            <person name="Woodcroft B.J."/>
            <person name="Ignacio Espinoza J.C."/>
            <person name="Zayed A."/>
            <person name="Singleton C.M."/>
            <person name="Boyd J."/>
            <person name="Li Y.-F."/>
            <person name="Purvine S."/>
            <person name="Maughan H."/>
            <person name="Hodgkins S.B."/>
            <person name="Anderson D."/>
            <person name="Sederholm M."/>
            <person name="Temperton B."/>
            <person name="Saleska S.R."/>
            <person name="Tyson G.W."/>
            <person name="Rich V.I."/>
        </authorList>
    </citation>
    <scope>NUCLEOTIDE SEQUENCE [LARGE SCALE GENOMIC DNA]</scope>
    <source>
        <strain evidence="2 3">SMC1</strain>
    </source>
</reference>
<dbReference type="SUPFAM" id="SSF53098">
    <property type="entry name" value="Ribonuclease H-like"/>
    <property type="match status" value="1"/>
</dbReference>
<dbReference type="AlphaFoldDB" id="A0A398DT34"/>
<evidence type="ECO:0008006" key="4">
    <source>
        <dbReference type="Google" id="ProtNLM"/>
    </source>
</evidence>
<proteinExistence type="predicted"/>
<sequence length="225" mass="24465">MNELRGQYLPYTPEREVEDPGRVRGPDTSQPFLRTQHPANEGGAGQGSRASPQSIRLQGGGPPCAHRVLASVGQAVWQASCPVPAAHPPLPLTRGQLDLVPALRDLLLRMSPATCDRLQHPHPRPGMLLLRQVPVQTAAEWDRTRPGFVAVDLVTHEGSVAGGEYACTLDVTDVATGWTETRAVRNKSQEHVVTALSNICSDLPFPLLGIHSEYGSEFMNNHLIR</sequence>
<comment type="caution">
    <text evidence="2">The sequence shown here is derived from an EMBL/GenBank/DDBJ whole genome shotgun (WGS) entry which is preliminary data.</text>
</comment>
<evidence type="ECO:0000313" key="3">
    <source>
        <dbReference type="Proteomes" id="UP000266113"/>
    </source>
</evidence>